<feature type="chain" id="PRO_5039663244" evidence="3">
    <location>
        <begin position="19"/>
        <end position="405"/>
    </location>
</feature>
<dbReference type="PANTHER" id="PTHR30006">
    <property type="entry name" value="THIAMINE-BINDING PERIPLASMIC PROTEIN-RELATED"/>
    <property type="match status" value="1"/>
</dbReference>
<dbReference type="Pfam" id="PF13531">
    <property type="entry name" value="SBP_bac_11"/>
    <property type="match status" value="1"/>
</dbReference>
<gene>
    <name evidence="4" type="ORF">HMPREF1872_00824</name>
</gene>
<name>A0A133YC69_9FIRM</name>
<reference evidence="5" key="1">
    <citation type="submission" date="2016-01" db="EMBL/GenBank/DDBJ databases">
        <authorList>
            <person name="Mitreva M."/>
            <person name="Pepin K.H."/>
            <person name="Mihindukulasuriya K.A."/>
            <person name="Fulton R."/>
            <person name="Fronick C."/>
            <person name="O'Laughlin M."/>
            <person name="Miner T."/>
            <person name="Herter B."/>
            <person name="Rosa B.A."/>
            <person name="Cordes M."/>
            <person name="Tomlinson C."/>
            <person name="Wollam A."/>
            <person name="Palsikar V.B."/>
            <person name="Mardis E.R."/>
            <person name="Wilson R.K."/>
        </authorList>
    </citation>
    <scope>NUCLEOTIDE SEQUENCE [LARGE SCALE GENOMIC DNA]</scope>
    <source>
        <strain evidence="5">KA00274</strain>
    </source>
</reference>
<feature type="signal peptide" evidence="3">
    <location>
        <begin position="1"/>
        <end position="18"/>
    </location>
</feature>
<evidence type="ECO:0000256" key="3">
    <source>
        <dbReference type="SAM" id="SignalP"/>
    </source>
</evidence>
<feature type="region of interest" description="Disordered" evidence="2">
    <location>
        <begin position="25"/>
        <end position="48"/>
    </location>
</feature>
<dbReference type="EMBL" id="LSCV01000025">
    <property type="protein sequence ID" value="KXB40793.1"/>
    <property type="molecule type" value="Genomic_DNA"/>
</dbReference>
<dbReference type="Proteomes" id="UP000070080">
    <property type="component" value="Unassembled WGS sequence"/>
</dbReference>
<dbReference type="PANTHER" id="PTHR30006:SF2">
    <property type="entry name" value="ABC TRANSPORTER SUBSTRATE-BINDING PROTEIN"/>
    <property type="match status" value="1"/>
</dbReference>
<evidence type="ECO:0000313" key="4">
    <source>
        <dbReference type="EMBL" id="KXB40793.1"/>
    </source>
</evidence>
<evidence type="ECO:0000313" key="5">
    <source>
        <dbReference type="Proteomes" id="UP000070080"/>
    </source>
</evidence>
<dbReference type="SUPFAM" id="SSF53850">
    <property type="entry name" value="Periplasmic binding protein-like II"/>
    <property type="match status" value="1"/>
</dbReference>
<dbReference type="STRING" id="1497955.HMPREF1872_00824"/>
<protein>
    <submittedName>
        <fullName evidence="4">ABC transporter, solute-binding protein</fullName>
    </submittedName>
</protein>
<evidence type="ECO:0000256" key="2">
    <source>
        <dbReference type="SAM" id="MobiDB-lite"/>
    </source>
</evidence>
<dbReference type="AlphaFoldDB" id="A0A133YC69"/>
<evidence type="ECO:0000256" key="1">
    <source>
        <dbReference type="ARBA" id="ARBA00022729"/>
    </source>
</evidence>
<dbReference type="PROSITE" id="PS51257">
    <property type="entry name" value="PROKAR_LIPOPROTEIN"/>
    <property type="match status" value="1"/>
</dbReference>
<dbReference type="RefSeq" id="WP_066714152.1">
    <property type="nucleotide sequence ID" value="NZ_JARFNM010000001.1"/>
</dbReference>
<dbReference type="Gene3D" id="3.40.190.10">
    <property type="entry name" value="Periplasmic binding protein-like II"/>
    <property type="match status" value="2"/>
</dbReference>
<dbReference type="OrthoDB" id="366726at2"/>
<sequence length="405" mass="45395">MKRIMGALLSLTMIASLAACQKNSTKDAAASKPATTTTTTTEKHPGDDMSLDELVKAAQKEAKAENAGEFMVYAPTSRLEKAMKAFTEAYGIKGEVYHESGQDLYTKLTTELEAKAATADVALLQDAYLFQTQMRNYNYVINYVPKDLKDKIKADEQNPLVCYYYNKLFIYNNQDGAKGVSNIWQLTEPEYKGKIFIKDLSKESVNKNFLAMLTKPENAEKLQAAYKEYYKKDIKLDEDCQNAGYQFIKAFLPNVSYGTGDGDIATDLSNGNGNNYGLIVFSKLRDDSVNQEKLTVSALSEQAIQPLSGFMYPMYMQIISSTDRPYTARLFINFMMSKEGFEAAFHTKAKDIGTYSGNSTIESLKGDKNLDFWKEKLIVEDPEYLQQAYASGVLDFITMAAAYQK</sequence>
<keyword evidence="1 3" id="KW-0732">Signal</keyword>
<organism evidence="4 5">
    <name type="scientific">Amygdalobacter nucleatus</name>
    <dbReference type="NCBI Taxonomy" id="3029274"/>
    <lineage>
        <taxon>Bacteria</taxon>
        <taxon>Bacillati</taxon>
        <taxon>Bacillota</taxon>
        <taxon>Clostridia</taxon>
        <taxon>Eubacteriales</taxon>
        <taxon>Oscillospiraceae</taxon>
        <taxon>Amygdalobacter</taxon>
    </lineage>
</organism>
<accession>A0A133YC69</accession>
<keyword evidence="5" id="KW-1185">Reference proteome</keyword>
<comment type="caution">
    <text evidence="4">The sequence shown here is derived from an EMBL/GenBank/DDBJ whole genome shotgun (WGS) entry which is preliminary data.</text>
</comment>
<proteinExistence type="predicted"/>